<dbReference type="Gene3D" id="2.30.29.30">
    <property type="entry name" value="Pleckstrin-homology domain (PH domain)/Phosphotyrosine-binding domain (PTB)"/>
    <property type="match status" value="1"/>
</dbReference>
<name>A0A9P7ZB02_9HELO</name>
<reference evidence="3" key="1">
    <citation type="journal article" date="2021" name="IMA Fungus">
        <title>Genomic characterization of three marine fungi, including Emericellopsis atlantica sp. nov. with signatures of a generalist lifestyle and marine biomass degradation.</title>
        <authorList>
            <person name="Hagestad O.C."/>
            <person name="Hou L."/>
            <person name="Andersen J.H."/>
            <person name="Hansen E.H."/>
            <person name="Altermark B."/>
            <person name="Li C."/>
            <person name="Kuhnert E."/>
            <person name="Cox R.J."/>
            <person name="Crous P.W."/>
            <person name="Spatafora J.W."/>
            <person name="Lail K."/>
            <person name="Amirebrahimi M."/>
            <person name="Lipzen A."/>
            <person name="Pangilinan J."/>
            <person name="Andreopoulos W."/>
            <person name="Hayes R.D."/>
            <person name="Ng V."/>
            <person name="Grigoriev I.V."/>
            <person name="Jackson S.A."/>
            <person name="Sutton T.D.S."/>
            <person name="Dobson A.D.W."/>
            <person name="Rama T."/>
        </authorList>
    </citation>
    <scope>NUCLEOTIDE SEQUENCE</scope>
    <source>
        <strain evidence="3">TRa3180A</strain>
    </source>
</reference>
<feature type="domain" description="NECAP PHear" evidence="2">
    <location>
        <begin position="17"/>
        <end position="197"/>
    </location>
</feature>
<protein>
    <recommendedName>
        <fullName evidence="2">NECAP PHear domain-containing protein</fullName>
    </recommendedName>
</protein>
<dbReference type="Proteomes" id="UP000887226">
    <property type="component" value="Unassembled WGS sequence"/>
</dbReference>
<proteinExistence type="predicted"/>
<dbReference type="GO" id="GO:0030125">
    <property type="term" value="C:clathrin vesicle coat"/>
    <property type="evidence" value="ECO:0007669"/>
    <property type="project" value="TreeGrafter"/>
</dbReference>
<feature type="compositionally biased region" description="Basic and acidic residues" evidence="1">
    <location>
        <begin position="172"/>
        <end position="184"/>
    </location>
</feature>
<organism evidence="3 4">
    <name type="scientific">Calycina marina</name>
    <dbReference type="NCBI Taxonomy" id="1763456"/>
    <lineage>
        <taxon>Eukaryota</taxon>
        <taxon>Fungi</taxon>
        <taxon>Dikarya</taxon>
        <taxon>Ascomycota</taxon>
        <taxon>Pezizomycotina</taxon>
        <taxon>Leotiomycetes</taxon>
        <taxon>Helotiales</taxon>
        <taxon>Pezizellaceae</taxon>
        <taxon>Calycina</taxon>
    </lineage>
</organism>
<sequence length="271" mass="29138">MATIEPTTSLPLPADAIQRILFIAPSVHIYNIPPLTSNKGYLAASWTATPPNRLIFTARLRILETAFPTPPSSSKPSSSTEDEETVKADILLEDPATGQLFAAAPYTTTSVIEQVLDSSRFFAILVQGEGGRKAVLGLGFEERSEAFDFSVSLQEVRKTLGLEAPTSGLQGKKKDEKKEEKKDFSLKEGETIVVNIGGRGRRAEKEKENMGGGMEGGFSLPPPPPGGGLLPPPPSAQEVKQQKRLSQSLETPPPGSIEDLGFDDGEFGEFQ</sequence>
<dbReference type="AlphaFoldDB" id="A0A9P7ZB02"/>
<comment type="caution">
    <text evidence="3">The sequence shown here is derived from an EMBL/GenBank/DDBJ whole genome shotgun (WGS) entry which is preliminary data.</text>
</comment>
<dbReference type="PANTHER" id="PTHR12847">
    <property type="entry name" value="ATP-BINDING CASSETTE ABC TRANSPORTER-RELATED"/>
    <property type="match status" value="1"/>
</dbReference>
<dbReference type="InterPro" id="IPR011993">
    <property type="entry name" value="PH-like_dom_sf"/>
</dbReference>
<dbReference type="OrthoDB" id="10265489at2759"/>
<feature type="compositionally biased region" description="Pro residues" evidence="1">
    <location>
        <begin position="220"/>
        <end position="235"/>
    </location>
</feature>
<dbReference type="EMBL" id="MU253755">
    <property type="protein sequence ID" value="KAG9248133.1"/>
    <property type="molecule type" value="Genomic_DNA"/>
</dbReference>
<feature type="compositionally biased region" description="Acidic residues" evidence="1">
    <location>
        <begin position="260"/>
        <end position="271"/>
    </location>
</feature>
<dbReference type="PANTHER" id="PTHR12847:SF9">
    <property type="entry name" value="NECAP-LIKE PROTEIN CG9132"/>
    <property type="match status" value="1"/>
</dbReference>
<keyword evidence="4" id="KW-1185">Reference proteome</keyword>
<dbReference type="InterPro" id="IPR012466">
    <property type="entry name" value="NECAP_PHear"/>
</dbReference>
<feature type="region of interest" description="Disordered" evidence="1">
    <location>
        <begin position="197"/>
        <end position="271"/>
    </location>
</feature>
<dbReference type="CDD" id="cd13228">
    <property type="entry name" value="PHear_NECAP"/>
    <property type="match status" value="1"/>
</dbReference>
<evidence type="ECO:0000313" key="3">
    <source>
        <dbReference type="EMBL" id="KAG9248133.1"/>
    </source>
</evidence>
<gene>
    <name evidence="3" type="ORF">BJ878DRAFT_83281</name>
</gene>
<dbReference type="FunFam" id="2.30.29.30:FF:000465">
    <property type="entry name" value="Adaptin ear-binding coat-associated protein 2"/>
    <property type="match status" value="1"/>
</dbReference>
<evidence type="ECO:0000259" key="2">
    <source>
        <dbReference type="Pfam" id="PF07933"/>
    </source>
</evidence>
<dbReference type="Pfam" id="PF07933">
    <property type="entry name" value="DUF1681"/>
    <property type="match status" value="1"/>
</dbReference>
<feature type="region of interest" description="Disordered" evidence="1">
    <location>
        <begin position="165"/>
        <end position="184"/>
    </location>
</feature>
<dbReference type="SUPFAM" id="SSF50729">
    <property type="entry name" value="PH domain-like"/>
    <property type="match status" value="1"/>
</dbReference>
<dbReference type="GO" id="GO:0006897">
    <property type="term" value="P:endocytosis"/>
    <property type="evidence" value="ECO:0007669"/>
    <property type="project" value="InterPro"/>
</dbReference>
<evidence type="ECO:0000313" key="4">
    <source>
        <dbReference type="Proteomes" id="UP000887226"/>
    </source>
</evidence>
<evidence type="ECO:0000256" key="1">
    <source>
        <dbReference type="SAM" id="MobiDB-lite"/>
    </source>
</evidence>
<accession>A0A9P7ZB02</accession>